<dbReference type="EMBL" id="SRPY01000334">
    <property type="protein sequence ID" value="KAG5925813.1"/>
    <property type="molecule type" value="Genomic_DNA"/>
</dbReference>
<gene>
    <name evidence="2" type="ORF">E4U42_003924</name>
</gene>
<evidence type="ECO:0000256" key="1">
    <source>
        <dbReference type="SAM" id="MobiDB-lite"/>
    </source>
</evidence>
<evidence type="ECO:0000313" key="3">
    <source>
        <dbReference type="Proteomes" id="UP000811619"/>
    </source>
</evidence>
<accession>A0A8K0NIL5</accession>
<feature type="compositionally biased region" description="Basic residues" evidence="1">
    <location>
        <begin position="15"/>
        <end position="47"/>
    </location>
</feature>
<reference evidence="2" key="1">
    <citation type="journal article" date="2020" name="bioRxiv">
        <title>Whole genome comparisons of ergot fungi reveals the divergence and evolution of species within the genus Claviceps are the result of varying mechanisms driving genome evolution and host range expansion.</title>
        <authorList>
            <person name="Wyka S.A."/>
            <person name="Mondo S.J."/>
            <person name="Liu M."/>
            <person name="Dettman J."/>
            <person name="Nalam V."/>
            <person name="Broders K.D."/>
        </authorList>
    </citation>
    <scope>NUCLEOTIDE SEQUENCE</scope>
    <source>
        <strain evidence="2">CCC 489</strain>
    </source>
</reference>
<sequence>RRYLQTRRQQPVPLRRVRQRHGPPRPGRRRHPPARGAHRRVHRHGQRVPRGALPLRGVRHPHGPGRRSAQHQVCRRGGGARGACVCRADRQGPGHGGAAGASRRGGRCGREEGFRGAQRGV</sequence>
<name>A0A8K0NIL5_9HYPO</name>
<evidence type="ECO:0000313" key="2">
    <source>
        <dbReference type="EMBL" id="KAG5925813.1"/>
    </source>
</evidence>
<feature type="region of interest" description="Disordered" evidence="1">
    <location>
        <begin position="1"/>
        <end position="121"/>
    </location>
</feature>
<proteinExistence type="predicted"/>
<comment type="caution">
    <text evidence="2">The sequence shown here is derived from an EMBL/GenBank/DDBJ whole genome shotgun (WGS) entry which is preliminary data.</text>
</comment>
<feature type="compositionally biased region" description="Low complexity" evidence="1">
    <location>
        <begin position="1"/>
        <end position="14"/>
    </location>
</feature>
<feature type="non-terminal residue" evidence="2">
    <location>
        <position position="121"/>
    </location>
</feature>
<dbReference type="Proteomes" id="UP000811619">
    <property type="component" value="Unassembled WGS sequence"/>
</dbReference>
<keyword evidence="3" id="KW-1185">Reference proteome</keyword>
<dbReference type="AlphaFoldDB" id="A0A8K0NIL5"/>
<feature type="non-terminal residue" evidence="2">
    <location>
        <position position="1"/>
    </location>
</feature>
<organism evidence="2 3">
    <name type="scientific">Claviceps africana</name>
    <dbReference type="NCBI Taxonomy" id="83212"/>
    <lineage>
        <taxon>Eukaryota</taxon>
        <taxon>Fungi</taxon>
        <taxon>Dikarya</taxon>
        <taxon>Ascomycota</taxon>
        <taxon>Pezizomycotina</taxon>
        <taxon>Sordariomycetes</taxon>
        <taxon>Hypocreomycetidae</taxon>
        <taxon>Hypocreales</taxon>
        <taxon>Clavicipitaceae</taxon>
        <taxon>Claviceps</taxon>
    </lineage>
</organism>
<feature type="compositionally biased region" description="Basic residues" evidence="1">
    <location>
        <begin position="57"/>
        <end position="69"/>
    </location>
</feature>
<protein>
    <submittedName>
        <fullName evidence="2">Uncharacterized protein</fullName>
    </submittedName>
</protein>